<dbReference type="AlphaFoldDB" id="A0A228IHR7"/>
<comment type="caution">
    <text evidence="3">The sequence shown here is derived from an EMBL/GenBank/DDBJ whole genome shotgun (WGS) entry which is preliminary data.</text>
</comment>
<evidence type="ECO:0000256" key="1">
    <source>
        <dbReference type="SAM" id="MobiDB-lite"/>
    </source>
</evidence>
<proteinExistence type="predicted"/>
<feature type="domain" description="FecR protein" evidence="2">
    <location>
        <begin position="74"/>
        <end position="167"/>
    </location>
</feature>
<dbReference type="Proteomes" id="UP000214600">
    <property type="component" value="Unassembled WGS sequence"/>
</dbReference>
<accession>A0A228IHR7</accession>
<reference evidence="3 4" key="2">
    <citation type="submission" date="2017-08" db="EMBL/GenBank/DDBJ databases">
        <title>WGS of novel Burkholderia cepaca complex species.</title>
        <authorList>
            <person name="Lipuma J."/>
            <person name="Spilker T."/>
        </authorList>
    </citation>
    <scope>NUCLEOTIDE SEQUENCE [LARGE SCALE GENOMIC DNA]</scope>
    <source>
        <strain evidence="3 4">AU17325</strain>
    </source>
</reference>
<feature type="region of interest" description="Disordered" evidence="1">
    <location>
        <begin position="1"/>
        <end position="25"/>
    </location>
</feature>
<sequence>MPMLPESPRSHDSTSSQDDSLGPFKDTLRARYPLDAVVRGAARRRTVRRVVGASMLSVAAALMVWHADPAYRVDTLATAVGEHREWPLADGSRLVLNTGSSARVEWHVRSRRMLIEQGEASIEIAHSPFRPFVTRAGDVTIHDIGTSFTVRRDAQDVRVGVVSGAVEVAVAQRPAVRLRPEQSVVVKGDRIGALQPFDPAATLSWREGRLVFDGTPLSVAIAEIRRYRRAPVKLDPRAANLRLSGQFNTDNVDTLLDMLPGVLPLNVKRDADGTVIVARR</sequence>
<dbReference type="EMBL" id="NKFA01000008">
    <property type="protein sequence ID" value="OXI41978.1"/>
    <property type="molecule type" value="Genomic_DNA"/>
</dbReference>
<dbReference type="PANTHER" id="PTHR30273:SF2">
    <property type="entry name" value="PROTEIN FECR"/>
    <property type="match status" value="1"/>
</dbReference>
<organism evidence="3 4">
    <name type="scientific">Burkholderia aenigmatica</name>
    <dbReference type="NCBI Taxonomy" id="2015348"/>
    <lineage>
        <taxon>Bacteria</taxon>
        <taxon>Pseudomonadati</taxon>
        <taxon>Pseudomonadota</taxon>
        <taxon>Betaproteobacteria</taxon>
        <taxon>Burkholderiales</taxon>
        <taxon>Burkholderiaceae</taxon>
        <taxon>Burkholderia</taxon>
        <taxon>Burkholderia cepacia complex</taxon>
    </lineage>
</organism>
<dbReference type="RefSeq" id="WP_089452041.1">
    <property type="nucleotide sequence ID" value="NZ_NKFA01000008.1"/>
</dbReference>
<evidence type="ECO:0000313" key="3">
    <source>
        <dbReference type="EMBL" id="OXI41978.1"/>
    </source>
</evidence>
<dbReference type="PANTHER" id="PTHR30273">
    <property type="entry name" value="PERIPLASMIC SIGNAL SENSOR AND SIGMA FACTOR ACTIVATOR FECR-RELATED"/>
    <property type="match status" value="1"/>
</dbReference>
<dbReference type="OrthoDB" id="1100567at2"/>
<protein>
    <submittedName>
        <fullName evidence="3">Iron dicitrate transport regulator FecR</fullName>
    </submittedName>
</protein>
<dbReference type="Gene3D" id="3.55.50.30">
    <property type="match status" value="1"/>
</dbReference>
<dbReference type="InterPro" id="IPR006860">
    <property type="entry name" value="FecR"/>
</dbReference>
<dbReference type="Pfam" id="PF04773">
    <property type="entry name" value="FecR"/>
    <property type="match status" value="1"/>
</dbReference>
<dbReference type="InterPro" id="IPR012373">
    <property type="entry name" value="Ferrdict_sens_TM"/>
</dbReference>
<dbReference type="Gene3D" id="2.60.120.1440">
    <property type="match status" value="1"/>
</dbReference>
<evidence type="ECO:0000259" key="2">
    <source>
        <dbReference type="Pfam" id="PF04773"/>
    </source>
</evidence>
<evidence type="ECO:0000313" key="4">
    <source>
        <dbReference type="Proteomes" id="UP000214600"/>
    </source>
</evidence>
<dbReference type="GO" id="GO:0016989">
    <property type="term" value="F:sigma factor antagonist activity"/>
    <property type="evidence" value="ECO:0007669"/>
    <property type="project" value="TreeGrafter"/>
</dbReference>
<dbReference type="PIRSF" id="PIRSF018266">
    <property type="entry name" value="FecR"/>
    <property type="match status" value="1"/>
</dbReference>
<name>A0A228IHR7_9BURK</name>
<gene>
    <name evidence="3" type="ORF">CFB84_22220</name>
</gene>
<reference evidence="4" key="1">
    <citation type="submission" date="2017-06" db="EMBL/GenBank/DDBJ databases">
        <authorList>
            <person name="LiPuma J."/>
            <person name="Spilker T."/>
        </authorList>
    </citation>
    <scope>NUCLEOTIDE SEQUENCE [LARGE SCALE GENOMIC DNA]</scope>
    <source>
        <strain evidence="4">AU17325</strain>
    </source>
</reference>